<evidence type="ECO:0000313" key="2">
    <source>
        <dbReference type="Proteomes" id="UP001626603"/>
    </source>
</evidence>
<reference evidence="1 2" key="1">
    <citation type="submission" date="2023-10" db="EMBL/GenBank/DDBJ databases">
        <title>The complete genome sequence of Methanoculleus palmolei DSM 4273.</title>
        <authorList>
            <person name="Lai S.-J."/>
            <person name="You Y.-T."/>
            <person name="Chen S.-C."/>
        </authorList>
    </citation>
    <scope>NUCLEOTIDE SEQUENCE [LARGE SCALE GENOMIC DNA]</scope>
    <source>
        <strain evidence="1 2">DSM 4273</strain>
    </source>
</reference>
<sequence length="250" mass="29054">MRSPEEEAALIVEALFEDYGTGGITRGECRGVDGREAILEMKEAGFPGWQELEWAGFHVKFLVQKMCREKLNGEVQVYDLDKKRHLVRGDYVWDTRFHVYDKSDQIPLGDVKGYSDLVEKHGGIGLLVVDVAVSTDKNGDFRRWHEELKGGSSEYSMERERDGRPPRERKTEYLILGVYAYFFTLDDLNKGVMEGWTDDDFQRTMRNANGERRKSKYRLKSREIPDEHLLLVKNFNVDPEEFEEQFPGNT</sequence>
<dbReference type="AlphaFoldDB" id="A0ABD8A6K4"/>
<accession>A0ABD8A6K4</accession>
<dbReference type="Proteomes" id="UP001626603">
    <property type="component" value="Chromosome"/>
</dbReference>
<proteinExistence type="predicted"/>
<organism evidence="1 2">
    <name type="scientific">Methanoculleus palmolei</name>
    <dbReference type="NCBI Taxonomy" id="72612"/>
    <lineage>
        <taxon>Archaea</taxon>
        <taxon>Methanobacteriati</taxon>
        <taxon>Methanobacteriota</taxon>
        <taxon>Stenosarchaea group</taxon>
        <taxon>Methanomicrobia</taxon>
        <taxon>Methanomicrobiales</taxon>
        <taxon>Methanomicrobiaceae</taxon>
        <taxon>Methanoculleus</taxon>
    </lineage>
</organism>
<keyword evidence="2" id="KW-1185">Reference proteome</keyword>
<protein>
    <submittedName>
        <fullName evidence="1">Uncharacterized protein</fullName>
    </submittedName>
</protein>
<dbReference type="EMBL" id="CP137641">
    <property type="protein sequence ID" value="WOX55154.1"/>
    <property type="molecule type" value="Genomic_DNA"/>
</dbReference>
<name>A0ABD8A6K4_9EURY</name>
<evidence type="ECO:0000313" key="1">
    <source>
        <dbReference type="EMBL" id="WOX55154.1"/>
    </source>
</evidence>
<gene>
    <name evidence="1" type="ORF">R6Y95_06680</name>
</gene>